<dbReference type="PROSITE" id="PS00018">
    <property type="entry name" value="EF_HAND_1"/>
    <property type="match status" value="1"/>
</dbReference>
<dbReference type="InterPro" id="IPR018247">
    <property type="entry name" value="EF_Hand_1_Ca_BS"/>
</dbReference>
<dbReference type="Gene3D" id="4.10.1080.10">
    <property type="entry name" value="TSP type-3 repeat"/>
    <property type="match status" value="1"/>
</dbReference>
<evidence type="ECO:0000313" key="8">
    <source>
        <dbReference type="Proteomes" id="UP000177907"/>
    </source>
</evidence>
<sequence length="148" mass="16139">MNDTLIPSTNNTPPRSFGKILNIIIAVIVVLLLVVGLVFGVLALRKKLTGGALSQTASEQKRKEELVALNKALDNIRITDEDLDGLTADQEKQSGTDPKKSDTDGDGILDKTEIEVWKTDPLNADTDGDGYKDGYEVKRNYNPLKKGN</sequence>
<comment type="subcellular location">
    <subcellularLocation>
        <location evidence="1">Secreted</location>
    </subcellularLocation>
</comment>
<reference evidence="7 8" key="1">
    <citation type="journal article" date="2016" name="Nat. Commun.">
        <title>Thousands of microbial genomes shed light on interconnected biogeochemical processes in an aquifer system.</title>
        <authorList>
            <person name="Anantharaman K."/>
            <person name="Brown C.T."/>
            <person name="Hug L.A."/>
            <person name="Sharon I."/>
            <person name="Castelle C.J."/>
            <person name="Probst A.J."/>
            <person name="Thomas B.C."/>
            <person name="Singh A."/>
            <person name="Wilkins M.J."/>
            <person name="Karaoz U."/>
            <person name="Brodie E.L."/>
            <person name="Williams K.H."/>
            <person name="Hubbard S.S."/>
            <person name="Banfield J.F."/>
        </authorList>
    </citation>
    <scope>NUCLEOTIDE SEQUENCE [LARGE SCALE GENOMIC DNA]</scope>
</reference>
<dbReference type="SUPFAM" id="SSF103647">
    <property type="entry name" value="TSP type-3 repeat"/>
    <property type="match status" value="1"/>
</dbReference>
<dbReference type="Proteomes" id="UP000177907">
    <property type="component" value="Unassembled WGS sequence"/>
</dbReference>
<dbReference type="InterPro" id="IPR059100">
    <property type="entry name" value="TSP3_bac"/>
</dbReference>
<proteinExistence type="predicted"/>
<keyword evidence="6" id="KW-1133">Transmembrane helix</keyword>
<accession>A0A1F6NXT7</accession>
<feature type="compositionally biased region" description="Basic and acidic residues" evidence="5">
    <location>
        <begin position="129"/>
        <end position="139"/>
    </location>
</feature>
<evidence type="ECO:0000256" key="1">
    <source>
        <dbReference type="ARBA" id="ARBA00004613"/>
    </source>
</evidence>
<evidence type="ECO:0000256" key="3">
    <source>
        <dbReference type="ARBA" id="ARBA00022729"/>
    </source>
</evidence>
<feature type="region of interest" description="Disordered" evidence="5">
    <location>
        <begin position="84"/>
        <end position="108"/>
    </location>
</feature>
<keyword evidence="2" id="KW-0964">Secreted</keyword>
<evidence type="ECO:0000256" key="6">
    <source>
        <dbReference type="SAM" id="Phobius"/>
    </source>
</evidence>
<dbReference type="GO" id="GO:0005509">
    <property type="term" value="F:calcium ion binding"/>
    <property type="evidence" value="ECO:0007669"/>
    <property type="project" value="InterPro"/>
</dbReference>
<evidence type="ECO:0000256" key="4">
    <source>
        <dbReference type="ARBA" id="ARBA00022837"/>
    </source>
</evidence>
<keyword evidence="3" id="KW-0732">Signal</keyword>
<protein>
    <recommendedName>
        <fullName evidence="9">EF-hand domain-containing protein</fullName>
    </recommendedName>
</protein>
<keyword evidence="4" id="KW-0106">Calcium</keyword>
<dbReference type="InterPro" id="IPR028974">
    <property type="entry name" value="TSP_type-3_rpt"/>
</dbReference>
<evidence type="ECO:0000313" key="7">
    <source>
        <dbReference type="EMBL" id="OGH88739.1"/>
    </source>
</evidence>
<gene>
    <name evidence="7" type="ORF">A3J93_01425</name>
</gene>
<dbReference type="AlphaFoldDB" id="A0A1F6NXT7"/>
<feature type="compositionally biased region" description="Basic and acidic residues" evidence="5">
    <location>
        <begin position="89"/>
        <end position="108"/>
    </location>
</feature>
<dbReference type="Pfam" id="PF18884">
    <property type="entry name" value="TSP3_bac"/>
    <property type="match status" value="3"/>
</dbReference>
<comment type="caution">
    <text evidence="7">The sequence shown here is derived from an EMBL/GenBank/DDBJ whole genome shotgun (WGS) entry which is preliminary data.</text>
</comment>
<dbReference type="EMBL" id="MFQZ01000001">
    <property type="protein sequence ID" value="OGH88739.1"/>
    <property type="molecule type" value="Genomic_DNA"/>
</dbReference>
<dbReference type="STRING" id="1798704.A3J93_01425"/>
<evidence type="ECO:0000256" key="2">
    <source>
        <dbReference type="ARBA" id="ARBA00022525"/>
    </source>
</evidence>
<keyword evidence="6" id="KW-0472">Membrane</keyword>
<evidence type="ECO:0000256" key="5">
    <source>
        <dbReference type="SAM" id="MobiDB-lite"/>
    </source>
</evidence>
<feature type="region of interest" description="Disordered" evidence="5">
    <location>
        <begin position="121"/>
        <end position="148"/>
    </location>
</feature>
<evidence type="ECO:0008006" key="9">
    <source>
        <dbReference type="Google" id="ProtNLM"/>
    </source>
</evidence>
<organism evidence="7 8">
    <name type="scientific">Candidatus Magasanikbacteria bacterium RIFOXYC2_FULL_42_28</name>
    <dbReference type="NCBI Taxonomy" id="1798704"/>
    <lineage>
        <taxon>Bacteria</taxon>
        <taxon>Candidatus Magasanikiibacteriota</taxon>
    </lineage>
</organism>
<feature type="transmembrane region" description="Helical" evidence="6">
    <location>
        <begin position="20"/>
        <end position="44"/>
    </location>
</feature>
<name>A0A1F6NXT7_9BACT</name>
<keyword evidence="6" id="KW-0812">Transmembrane</keyword>